<comment type="caution">
    <text evidence="1">The sequence shown here is derived from an EMBL/GenBank/DDBJ whole genome shotgun (WGS) entry which is preliminary data.</text>
</comment>
<reference evidence="1" key="1">
    <citation type="journal article" date="2012" name="J. Bacteriol.">
        <title>Genome sequences of type strains of seven species of the marine bacterium Pseudoalteromonas.</title>
        <authorList>
            <person name="Xie B.B."/>
            <person name="Shu Y.L."/>
            <person name="Qin Q.L."/>
            <person name="Rong J.C."/>
            <person name="Zhang X.Y."/>
            <person name="Chen X.L."/>
            <person name="Shi M."/>
            <person name="He H.L."/>
            <person name="Zhou B.C."/>
            <person name="Zhang Y.Z."/>
        </authorList>
    </citation>
    <scope>NUCLEOTIDE SEQUENCE</scope>
    <source>
        <strain evidence="1">DSM 8771</strain>
    </source>
</reference>
<sequence>MIILFHDFPYGTNAHNCASVALLKRDNCKVSDLTGDKLLSHT</sequence>
<gene>
    <name evidence="1" type="ORF">PCIT_a2956</name>
</gene>
<dbReference type="Proteomes" id="UP000016487">
    <property type="component" value="Unassembled WGS sequence"/>
</dbReference>
<evidence type="ECO:0000313" key="2">
    <source>
        <dbReference type="Proteomes" id="UP000016487"/>
    </source>
</evidence>
<organism evidence="1 2">
    <name type="scientific">Pseudoalteromonas citrea</name>
    <dbReference type="NCBI Taxonomy" id="43655"/>
    <lineage>
        <taxon>Bacteria</taxon>
        <taxon>Pseudomonadati</taxon>
        <taxon>Pseudomonadota</taxon>
        <taxon>Gammaproteobacteria</taxon>
        <taxon>Alteromonadales</taxon>
        <taxon>Pseudoalteromonadaceae</taxon>
        <taxon>Pseudoalteromonas</taxon>
    </lineage>
</organism>
<reference evidence="1" key="2">
    <citation type="submission" date="2015-03" db="EMBL/GenBank/DDBJ databases">
        <title>Genome sequence of Pseudoalteromonas citrea.</title>
        <authorList>
            <person name="Xie B.-B."/>
            <person name="Rong J.-C."/>
            <person name="Qin Q.-L."/>
            <person name="Zhang Y.-Z."/>
        </authorList>
    </citation>
    <scope>NUCLEOTIDE SEQUENCE</scope>
    <source>
        <strain evidence="1">DSM 8771</strain>
    </source>
</reference>
<dbReference type="EMBL" id="AHBZ03000021">
    <property type="protein sequence ID" value="KAF7770015.1"/>
    <property type="molecule type" value="Genomic_DNA"/>
</dbReference>
<protein>
    <submittedName>
        <fullName evidence="1">Uncharacterized protein</fullName>
    </submittedName>
</protein>
<evidence type="ECO:0000313" key="1">
    <source>
        <dbReference type="EMBL" id="KAF7770015.1"/>
    </source>
</evidence>
<accession>A0AAD4AI58</accession>
<dbReference type="AlphaFoldDB" id="A0AAD4AI58"/>
<proteinExistence type="predicted"/>
<name>A0AAD4AI58_9GAMM</name>